<protein>
    <submittedName>
        <fullName evidence="4">XRE family transcriptional regulator</fullName>
    </submittedName>
</protein>
<gene>
    <name evidence="4" type="ORF">DXB36_03350</name>
</gene>
<dbReference type="CDD" id="cd00093">
    <property type="entry name" value="HTH_XRE"/>
    <property type="match status" value="1"/>
</dbReference>
<feature type="transmembrane region" description="Helical" evidence="2">
    <location>
        <begin position="164"/>
        <end position="184"/>
    </location>
</feature>
<dbReference type="Proteomes" id="UP000260841">
    <property type="component" value="Unassembled WGS sequence"/>
</dbReference>
<dbReference type="RefSeq" id="WP_005335381.1">
    <property type="nucleotide sequence ID" value="NZ_CABJBB010000003.1"/>
</dbReference>
<comment type="caution">
    <text evidence="4">The sequence shown here is derived from an EMBL/GenBank/DDBJ whole genome shotgun (WGS) entry which is preliminary data.</text>
</comment>
<sequence>MEAKQFGQFIAGIRKEKKMTQAELAEKIHVTDKAISRWERGLGFPDIQTLEPLAQVLGISVLELMRSEKKKPTGDMDTTETQYTQKEVAEMLQNADDISKQLKKQDKNANIIAGILVIGVGALAWATKIASLGGGLVLGGLSAAVFVSLWYFFQNIDDEESRRIYGVASILSIGILVSLVNYIWGDRIAEWIPGGIERTEQIFWTLWYLFMIAMMMVGTIRCVRRQRQKKEKKYKTVLFTGIMAAIMFATLWQYQNTMQGQRRNMGIWSGAQQYAETLLKKDKNLENDWLIGDESWREGKNTYHIRLTYYSDDDAEKEGRESEYQYTIRFDEAEGYLIKSEGVPEKEYKLANHN</sequence>
<proteinExistence type="predicted"/>
<evidence type="ECO:0000256" key="1">
    <source>
        <dbReference type="ARBA" id="ARBA00023125"/>
    </source>
</evidence>
<keyword evidence="2" id="KW-0472">Membrane</keyword>
<evidence type="ECO:0000256" key="2">
    <source>
        <dbReference type="SAM" id="Phobius"/>
    </source>
</evidence>
<dbReference type="PANTHER" id="PTHR46558">
    <property type="entry name" value="TRACRIPTIONAL REGULATORY PROTEIN-RELATED-RELATED"/>
    <property type="match status" value="1"/>
</dbReference>
<feature type="transmembrane region" description="Helical" evidence="2">
    <location>
        <begin position="236"/>
        <end position="254"/>
    </location>
</feature>
<dbReference type="SMART" id="SM00530">
    <property type="entry name" value="HTH_XRE"/>
    <property type="match status" value="1"/>
</dbReference>
<feature type="transmembrane region" description="Helical" evidence="2">
    <location>
        <begin position="109"/>
        <end position="126"/>
    </location>
</feature>
<dbReference type="Pfam" id="PF01381">
    <property type="entry name" value="HTH_3"/>
    <property type="match status" value="1"/>
</dbReference>
<evidence type="ECO:0000313" key="4">
    <source>
        <dbReference type="EMBL" id="RGN93362.1"/>
    </source>
</evidence>
<dbReference type="PROSITE" id="PS50943">
    <property type="entry name" value="HTH_CROC1"/>
    <property type="match status" value="1"/>
</dbReference>
<feature type="transmembrane region" description="Helical" evidence="2">
    <location>
        <begin position="132"/>
        <end position="152"/>
    </location>
</feature>
<dbReference type="AlphaFoldDB" id="A0A3E5EWR7"/>
<dbReference type="GeneID" id="92863731"/>
<keyword evidence="2" id="KW-1133">Transmembrane helix</keyword>
<dbReference type="PANTHER" id="PTHR46558:SF11">
    <property type="entry name" value="HTH-TYPE TRANSCRIPTIONAL REGULATOR XRE"/>
    <property type="match status" value="1"/>
</dbReference>
<evidence type="ECO:0000259" key="3">
    <source>
        <dbReference type="PROSITE" id="PS50943"/>
    </source>
</evidence>
<dbReference type="InterPro" id="IPR001387">
    <property type="entry name" value="Cro/C1-type_HTH"/>
</dbReference>
<accession>A0A3E5EWR7</accession>
<name>A0A3E5EWR7_9FIRM</name>
<reference evidence="4 5" key="1">
    <citation type="submission" date="2018-08" db="EMBL/GenBank/DDBJ databases">
        <title>A genome reference for cultivated species of the human gut microbiota.</title>
        <authorList>
            <person name="Zou Y."/>
            <person name="Xue W."/>
            <person name="Luo G."/>
        </authorList>
    </citation>
    <scope>NUCLEOTIDE SEQUENCE [LARGE SCALE GENOMIC DNA]</scope>
    <source>
        <strain evidence="4 5">OM03-2</strain>
    </source>
</reference>
<dbReference type="Gene3D" id="1.10.260.40">
    <property type="entry name" value="lambda repressor-like DNA-binding domains"/>
    <property type="match status" value="1"/>
</dbReference>
<dbReference type="SUPFAM" id="SSF47413">
    <property type="entry name" value="lambda repressor-like DNA-binding domains"/>
    <property type="match status" value="1"/>
</dbReference>
<dbReference type="GO" id="GO:0003677">
    <property type="term" value="F:DNA binding"/>
    <property type="evidence" value="ECO:0007669"/>
    <property type="project" value="UniProtKB-KW"/>
</dbReference>
<dbReference type="InterPro" id="IPR010982">
    <property type="entry name" value="Lambda_DNA-bd_dom_sf"/>
</dbReference>
<dbReference type="EMBL" id="QSVB01000002">
    <property type="protein sequence ID" value="RGN93362.1"/>
    <property type="molecule type" value="Genomic_DNA"/>
</dbReference>
<keyword evidence="1" id="KW-0238">DNA-binding</keyword>
<keyword evidence="2" id="KW-0812">Transmembrane</keyword>
<feature type="transmembrane region" description="Helical" evidence="2">
    <location>
        <begin position="204"/>
        <end position="224"/>
    </location>
</feature>
<evidence type="ECO:0000313" key="5">
    <source>
        <dbReference type="Proteomes" id="UP000260841"/>
    </source>
</evidence>
<feature type="domain" description="HTH cro/C1-type" evidence="3">
    <location>
        <begin position="10"/>
        <end position="64"/>
    </location>
</feature>
<organism evidence="4 5">
    <name type="scientific">Dorea formicigenerans</name>
    <dbReference type="NCBI Taxonomy" id="39486"/>
    <lineage>
        <taxon>Bacteria</taxon>
        <taxon>Bacillati</taxon>
        <taxon>Bacillota</taxon>
        <taxon>Clostridia</taxon>
        <taxon>Lachnospirales</taxon>
        <taxon>Lachnospiraceae</taxon>
        <taxon>Dorea</taxon>
    </lineage>
</organism>